<gene>
    <name evidence="2" type="ORF">OW763_04530</name>
</gene>
<organism evidence="2 3">
    <name type="scientific">Clostridium aestuarii</name>
    <dbReference type="NCBI Taxonomy" id="338193"/>
    <lineage>
        <taxon>Bacteria</taxon>
        <taxon>Bacillati</taxon>
        <taxon>Bacillota</taxon>
        <taxon>Clostridia</taxon>
        <taxon>Eubacteriales</taxon>
        <taxon>Clostridiaceae</taxon>
        <taxon>Clostridium</taxon>
    </lineage>
</organism>
<reference evidence="2" key="1">
    <citation type="submission" date="2022-12" db="EMBL/GenBank/DDBJ databases">
        <authorList>
            <person name="Wang J."/>
        </authorList>
    </citation>
    <scope>NUCLEOTIDE SEQUENCE</scope>
    <source>
        <strain evidence="2">HY-45-18</strain>
    </source>
</reference>
<evidence type="ECO:0000313" key="3">
    <source>
        <dbReference type="Proteomes" id="UP001078443"/>
    </source>
</evidence>
<dbReference type="Pfam" id="PF12670">
    <property type="entry name" value="DUF3792"/>
    <property type="match status" value="1"/>
</dbReference>
<dbReference type="RefSeq" id="WP_268039896.1">
    <property type="nucleotide sequence ID" value="NZ_JAPQER010000002.1"/>
</dbReference>
<name>A0ABT4CXA0_9CLOT</name>
<feature type="transmembrane region" description="Helical" evidence="1">
    <location>
        <begin position="100"/>
        <end position="123"/>
    </location>
</feature>
<feature type="transmembrane region" description="Helical" evidence="1">
    <location>
        <begin position="21"/>
        <end position="40"/>
    </location>
</feature>
<keyword evidence="1" id="KW-0472">Membrane</keyword>
<evidence type="ECO:0000313" key="2">
    <source>
        <dbReference type="EMBL" id="MCY6483618.1"/>
    </source>
</evidence>
<accession>A0ABT4CXA0</accession>
<feature type="transmembrane region" description="Helical" evidence="1">
    <location>
        <begin position="72"/>
        <end position="94"/>
    </location>
</feature>
<keyword evidence="1" id="KW-1133">Transmembrane helix</keyword>
<dbReference type="NCBIfam" id="TIGR04086">
    <property type="entry name" value="TIGR04086_membr"/>
    <property type="match status" value="1"/>
</dbReference>
<comment type="caution">
    <text evidence="2">The sequence shown here is derived from an EMBL/GenBank/DDBJ whole genome shotgun (WGS) entry which is preliminary data.</text>
</comment>
<protein>
    <submittedName>
        <fullName evidence="2">TIGR04086 family membrane protein</fullName>
    </submittedName>
</protein>
<evidence type="ECO:0000256" key="1">
    <source>
        <dbReference type="SAM" id="Phobius"/>
    </source>
</evidence>
<dbReference type="InterPro" id="IPR023804">
    <property type="entry name" value="DUF3792_TM"/>
</dbReference>
<feature type="transmembrane region" description="Helical" evidence="1">
    <location>
        <begin position="46"/>
        <end position="65"/>
    </location>
</feature>
<keyword evidence="3" id="KW-1185">Reference proteome</keyword>
<sequence>MLLLGEKGDIIYIGEGLVRGFFLTLVLLLVYAVATSFVNANTVVDSIYKVVITALGVMYGTVYAVKKIKRKGWLTGLIVALLYMLVIYVISVVNGRQFTISAYGILRIVLAIFVGILSGMLGINM</sequence>
<proteinExistence type="predicted"/>
<keyword evidence="1" id="KW-0812">Transmembrane</keyword>
<dbReference type="EMBL" id="JAPQER010000002">
    <property type="protein sequence ID" value="MCY6483618.1"/>
    <property type="molecule type" value="Genomic_DNA"/>
</dbReference>
<dbReference type="Proteomes" id="UP001078443">
    <property type="component" value="Unassembled WGS sequence"/>
</dbReference>